<dbReference type="SUPFAM" id="SSF82689">
    <property type="entry name" value="Mechanosensitive channel protein MscS (YggB), C-terminal domain"/>
    <property type="match status" value="1"/>
</dbReference>
<keyword evidence="4 7" id="KW-0812">Transmembrane</keyword>
<dbReference type="InterPro" id="IPR049278">
    <property type="entry name" value="MS_channel_C"/>
</dbReference>
<name>A0A5P1RDY2_9GAMM</name>
<sequence length="273" mass="29735">MEQFESYFEEGKALVLEYGTQFLMAILVLIIGIWVITRFTRVLERSVFNKLPDQTLASFLASGINIILKVLLVISVASMMGIETTSFVAILGAAGLAVGLALQGSLSNFAGGVMILIFRPFKVGDYLEAQSLQGVVKDIGIFVTTLETFDKRVLVLPNGPLANGNLINHTASAVRAVESSIGVSYSDDLQKAKAALEAVIQQDDRVLQDEGNVVAVVNLGDSSIDFLVRAFVKTEDYWSFYFDILPRLKSAVEEAGCTIPFPQQDVHLHQKAS</sequence>
<dbReference type="OrthoDB" id="9809206at2"/>
<dbReference type="Gene3D" id="1.10.287.1260">
    <property type="match status" value="1"/>
</dbReference>
<evidence type="ECO:0000313" key="11">
    <source>
        <dbReference type="EMBL" id="QEQ97807.1"/>
    </source>
</evidence>
<keyword evidence="6 7" id="KW-0472">Membrane</keyword>
<dbReference type="Gene3D" id="3.30.70.100">
    <property type="match status" value="1"/>
</dbReference>
<dbReference type="InterPro" id="IPR045275">
    <property type="entry name" value="MscS_archaea/bacteria_type"/>
</dbReference>
<accession>A0A5P1RDY2</accession>
<dbReference type="EMBL" id="CP043869">
    <property type="protein sequence ID" value="QEQ97807.1"/>
    <property type="molecule type" value="Genomic_DNA"/>
</dbReference>
<evidence type="ECO:0000259" key="8">
    <source>
        <dbReference type="Pfam" id="PF00924"/>
    </source>
</evidence>
<evidence type="ECO:0000259" key="10">
    <source>
        <dbReference type="Pfam" id="PF21088"/>
    </source>
</evidence>
<evidence type="ECO:0000256" key="4">
    <source>
        <dbReference type="ARBA" id="ARBA00022692"/>
    </source>
</evidence>
<feature type="domain" description="Mechanosensitive ion channel transmembrane helices 2/3" evidence="10">
    <location>
        <begin position="64"/>
        <end position="103"/>
    </location>
</feature>
<feature type="domain" description="Mechanosensitive ion channel MscS C-terminal" evidence="9">
    <location>
        <begin position="178"/>
        <end position="256"/>
    </location>
</feature>
<dbReference type="Pfam" id="PF21082">
    <property type="entry name" value="MS_channel_3rd"/>
    <property type="match status" value="1"/>
</dbReference>
<dbReference type="Pfam" id="PF21088">
    <property type="entry name" value="MS_channel_1st"/>
    <property type="match status" value="1"/>
</dbReference>
<evidence type="ECO:0000256" key="1">
    <source>
        <dbReference type="ARBA" id="ARBA00004651"/>
    </source>
</evidence>
<comment type="function">
    <text evidence="7">Mechanosensitive channel that participates in the regulation of osmotic pressure changes within the cell, opening in response to stretch forces in the membrane lipid bilayer, without the need for other proteins. Contributes to normal resistance to hypoosmotic shock. Forms an ion channel of 1.0 nanosiemens conductance with a slight preference for anions.</text>
</comment>
<dbReference type="PANTHER" id="PTHR30221:SF1">
    <property type="entry name" value="SMALL-CONDUCTANCE MECHANOSENSITIVE CHANNEL"/>
    <property type="match status" value="1"/>
</dbReference>
<keyword evidence="5 7" id="KW-1133">Transmembrane helix</keyword>
<dbReference type="Gene3D" id="2.30.30.60">
    <property type="match status" value="1"/>
</dbReference>
<evidence type="ECO:0000259" key="9">
    <source>
        <dbReference type="Pfam" id="PF21082"/>
    </source>
</evidence>
<feature type="transmembrane region" description="Helical" evidence="7">
    <location>
        <begin position="88"/>
        <end position="118"/>
    </location>
</feature>
<reference evidence="11 12" key="1">
    <citation type="journal article" date="2019" name="Biochem. Eng. J.">
        <title>Metabolic engineering of the marine bacteria Neptunomonas concharum for the production of acetoin and meso-2,3-butanediol from acetate.</title>
        <authorList>
            <person name="Li W."/>
            <person name="Pu N."/>
            <person name="Liu C.-X."/>
            <person name="Yuan Q.-P."/>
            <person name="Li Z.-J."/>
        </authorList>
    </citation>
    <scope>NUCLEOTIDE SEQUENCE [LARGE SCALE GENOMIC DNA]</scope>
    <source>
        <strain evidence="11 12">JCM17730</strain>
    </source>
</reference>
<dbReference type="SUPFAM" id="SSF50182">
    <property type="entry name" value="Sm-like ribonucleoproteins"/>
    <property type="match status" value="1"/>
</dbReference>
<keyword evidence="7" id="KW-0406">Ion transport</keyword>
<dbReference type="GO" id="GO:0008381">
    <property type="term" value="F:mechanosensitive monoatomic ion channel activity"/>
    <property type="evidence" value="ECO:0007669"/>
    <property type="project" value="InterPro"/>
</dbReference>
<dbReference type="InterPro" id="IPR011066">
    <property type="entry name" value="MscS_channel_C_sf"/>
</dbReference>
<comment type="similarity">
    <text evidence="2 7">Belongs to the MscS (TC 1.A.23) family.</text>
</comment>
<proteinExistence type="inferred from homology"/>
<comment type="subunit">
    <text evidence="7">Homoheptamer.</text>
</comment>
<dbReference type="Pfam" id="PF00924">
    <property type="entry name" value="MS_channel_2nd"/>
    <property type="match status" value="1"/>
</dbReference>
<organism evidence="11 12">
    <name type="scientific">Neptunomonas concharum</name>
    <dbReference type="NCBI Taxonomy" id="1031538"/>
    <lineage>
        <taxon>Bacteria</taxon>
        <taxon>Pseudomonadati</taxon>
        <taxon>Pseudomonadota</taxon>
        <taxon>Gammaproteobacteria</taxon>
        <taxon>Oceanospirillales</taxon>
        <taxon>Oceanospirillaceae</taxon>
        <taxon>Neptunomonas</taxon>
    </lineage>
</organism>
<gene>
    <name evidence="11" type="ORF">F0U83_14355</name>
</gene>
<dbReference type="InterPro" id="IPR006685">
    <property type="entry name" value="MscS_channel_2nd"/>
</dbReference>
<dbReference type="InterPro" id="IPR023408">
    <property type="entry name" value="MscS_beta-dom_sf"/>
</dbReference>
<protein>
    <recommendedName>
        <fullName evidence="7">Small-conductance mechanosensitive channel</fullName>
    </recommendedName>
</protein>
<evidence type="ECO:0000256" key="7">
    <source>
        <dbReference type="RuleBase" id="RU369025"/>
    </source>
</evidence>
<dbReference type="AlphaFoldDB" id="A0A5P1RDY2"/>
<comment type="caution">
    <text evidence="7">Lacks conserved residue(s) required for the propagation of feature annotation.</text>
</comment>
<dbReference type="InterPro" id="IPR010920">
    <property type="entry name" value="LSM_dom_sf"/>
</dbReference>
<dbReference type="RefSeq" id="WP_138987922.1">
    <property type="nucleotide sequence ID" value="NZ_CP043869.1"/>
</dbReference>
<evidence type="ECO:0000256" key="3">
    <source>
        <dbReference type="ARBA" id="ARBA00022475"/>
    </source>
</evidence>
<evidence type="ECO:0000256" key="6">
    <source>
        <dbReference type="ARBA" id="ARBA00023136"/>
    </source>
</evidence>
<feature type="transmembrane region" description="Helical" evidence="7">
    <location>
        <begin position="56"/>
        <end position="82"/>
    </location>
</feature>
<feature type="transmembrane region" description="Helical" evidence="7">
    <location>
        <begin position="18"/>
        <end position="36"/>
    </location>
</feature>
<keyword evidence="7" id="KW-0813">Transport</keyword>
<dbReference type="PANTHER" id="PTHR30221">
    <property type="entry name" value="SMALL-CONDUCTANCE MECHANOSENSITIVE CHANNEL"/>
    <property type="match status" value="1"/>
</dbReference>
<evidence type="ECO:0000256" key="5">
    <source>
        <dbReference type="ARBA" id="ARBA00022989"/>
    </source>
</evidence>
<dbReference type="KEGG" id="ncu:F0U83_14355"/>
<evidence type="ECO:0000256" key="2">
    <source>
        <dbReference type="ARBA" id="ARBA00008017"/>
    </source>
</evidence>
<dbReference type="InterPro" id="IPR049142">
    <property type="entry name" value="MS_channel_1st"/>
</dbReference>
<keyword evidence="7" id="KW-0407">Ion channel</keyword>
<evidence type="ECO:0000313" key="12">
    <source>
        <dbReference type="Proteomes" id="UP000324760"/>
    </source>
</evidence>
<keyword evidence="7" id="KW-0997">Cell inner membrane</keyword>
<dbReference type="Proteomes" id="UP000324760">
    <property type="component" value="Chromosome"/>
</dbReference>
<keyword evidence="12" id="KW-1185">Reference proteome</keyword>
<comment type="subcellular location">
    <subcellularLocation>
        <location evidence="7">Cell inner membrane</location>
        <topology evidence="7">Multi-pass membrane protein</topology>
    </subcellularLocation>
    <subcellularLocation>
        <location evidence="1">Cell membrane</location>
        <topology evidence="1">Multi-pass membrane protein</topology>
    </subcellularLocation>
</comment>
<keyword evidence="3" id="KW-1003">Cell membrane</keyword>
<dbReference type="SUPFAM" id="SSF82861">
    <property type="entry name" value="Mechanosensitive channel protein MscS (YggB), transmembrane region"/>
    <property type="match status" value="1"/>
</dbReference>
<dbReference type="GO" id="GO:0005886">
    <property type="term" value="C:plasma membrane"/>
    <property type="evidence" value="ECO:0007669"/>
    <property type="project" value="UniProtKB-SubCell"/>
</dbReference>
<feature type="domain" description="Mechanosensitive ion channel MscS" evidence="8">
    <location>
        <begin position="105"/>
        <end position="170"/>
    </location>
</feature>
<dbReference type="InterPro" id="IPR011014">
    <property type="entry name" value="MscS_channel_TM-2"/>
</dbReference>